<dbReference type="Pfam" id="PF13649">
    <property type="entry name" value="Methyltransf_25"/>
    <property type="match status" value="1"/>
</dbReference>
<dbReference type="SUPFAM" id="SSF53335">
    <property type="entry name" value="S-adenosyl-L-methionine-dependent methyltransferases"/>
    <property type="match status" value="1"/>
</dbReference>
<sequence>MKYLNKSSSNESLISHQKEQPILENHIFIRGRRFLNIEGSNYPFPDDTIEINRLKLEYCISKYAWQENIFYSPLENELANGGLQVLDVGCGCGCFLLDLAQEYKKATFIGVDIANMISKEKRPSNVGFIQCNVLEGLPFPDNTFDFVFQSNMIAAFTERQWPLIIDEIVRVTKPGGWIELEEKYYPFEECGPTTLELRTEVFEFTRSKGLNLAMAPNIHKFLESHDKLSKNICTGVTNMDLGRNTLGELAFKSFKEMHFAMRIPFLERFSDIEFEEYFNIIHQECEINQTNIKMFKYFVQKNIE</sequence>
<dbReference type="CDD" id="cd02440">
    <property type="entry name" value="AdoMet_MTases"/>
    <property type="match status" value="1"/>
</dbReference>
<dbReference type="AlphaFoldDB" id="A0A397J6I2"/>
<reference evidence="2 3" key="1">
    <citation type="submission" date="2018-08" db="EMBL/GenBank/DDBJ databases">
        <title>Genome and evolution of the arbuscular mycorrhizal fungus Diversispora epigaea (formerly Glomus versiforme) and its bacterial endosymbionts.</title>
        <authorList>
            <person name="Sun X."/>
            <person name="Fei Z."/>
            <person name="Harrison M."/>
        </authorList>
    </citation>
    <scope>NUCLEOTIDE SEQUENCE [LARGE SCALE GENOMIC DNA]</scope>
    <source>
        <strain evidence="2 3">IT104</strain>
    </source>
</reference>
<dbReference type="EMBL" id="PQFF01000092">
    <property type="protein sequence ID" value="RHZ83077.1"/>
    <property type="molecule type" value="Genomic_DNA"/>
</dbReference>
<keyword evidence="3" id="KW-1185">Reference proteome</keyword>
<evidence type="ECO:0000259" key="1">
    <source>
        <dbReference type="Pfam" id="PF13649"/>
    </source>
</evidence>
<proteinExistence type="predicted"/>
<feature type="domain" description="Methyltransferase" evidence="1">
    <location>
        <begin position="85"/>
        <end position="176"/>
    </location>
</feature>
<accession>A0A397J6I2</accession>
<dbReference type="InterPro" id="IPR041698">
    <property type="entry name" value="Methyltransf_25"/>
</dbReference>
<dbReference type="STRING" id="1348612.A0A397J6I2"/>
<dbReference type="PANTHER" id="PTHR43591:SF24">
    <property type="entry name" value="2-METHOXY-6-POLYPRENYL-1,4-BENZOQUINOL METHYLASE, MITOCHONDRIAL"/>
    <property type="match status" value="1"/>
</dbReference>
<protein>
    <recommendedName>
        <fullName evidence="1">Methyltransferase domain-containing protein</fullName>
    </recommendedName>
</protein>
<organism evidence="2 3">
    <name type="scientific">Diversispora epigaea</name>
    <dbReference type="NCBI Taxonomy" id="1348612"/>
    <lineage>
        <taxon>Eukaryota</taxon>
        <taxon>Fungi</taxon>
        <taxon>Fungi incertae sedis</taxon>
        <taxon>Mucoromycota</taxon>
        <taxon>Glomeromycotina</taxon>
        <taxon>Glomeromycetes</taxon>
        <taxon>Diversisporales</taxon>
        <taxon>Diversisporaceae</taxon>
        <taxon>Diversispora</taxon>
    </lineage>
</organism>
<evidence type="ECO:0000313" key="2">
    <source>
        <dbReference type="EMBL" id="RHZ83077.1"/>
    </source>
</evidence>
<dbReference type="InterPro" id="IPR029063">
    <property type="entry name" value="SAM-dependent_MTases_sf"/>
</dbReference>
<name>A0A397J6I2_9GLOM</name>
<dbReference type="Gene3D" id="3.40.50.150">
    <property type="entry name" value="Vaccinia Virus protein VP39"/>
    <property type="match status" value="1"/>
</dbReference>
<evidence type="ECO:0000313" key="3">
    <source>
        <dbReference type="Proteomes" id="UP000266861"/>
    </source>
</evidence>
<dbReference type="PANTHER" id="PTHR43591">
    <property type="entry name" value="METHYLTRANSFERASE"/>
    <property type="match status" value="1"/>
</dbReference>
<dbReference type="OrthoDB" id="2013972at2759"/>
<comment type="caution">
    <text evidence="2">The sequence shown here is derived from an EMBL/GenBank/DDBJ whole genome shotgun (WGS) entry which is preliminary data.</text>
</comment>
<dbReference type="Proteomes" id="UP000266861">
    <property type="component" value="Unassembled WGS sequence"/>
</dbReference>
<gene>
    <name evidence="2" type="ORF">Glove_99g106</name>
</gene>
<dbReference type="GO" id="GO:0008168">
    <property type="term" value="F:methyltransferase activity"/>
    <property type="evidence" value="ECO:0007669"/>
    <property type="project" value="TreeGrafter"/>
</dbReference>